<dbReference type="Pfam" id="PF01547">
    <property type="entry name" value="SBP_bac_1"/>
    <property type="match status" value="1"/>
</dbReference>
<dbReference type="PANTHER" id="PTHR43649:SF32">
    <property type="entry name" value="SUGAR BINDING SECRETED PROTEIN"/>
    <property type="match status" value="1"/>
</dbReference>
<keyword evidence="3" id="KW-1185">Reference proteome</keyword>
<dbReference type="RefSeq" id="WP_090590351.1">
    <property type="nucleotide sequence ID" value="NZ_LT629688.1"/>
</dbReference>
<accession>A0A1G6T682</accession>
<dbReference type="STRING" id="675864.SAMN04489747_0521"/>
<dbReference type="InterPro" id="IPR006059">
    <property type="entry name" value="SBP"/>
</dbReference>
<dbReference type="EMBL" id="LT629688">
    <property type="protein sequence ID" value="SDD23875.1"/>
    <property type="molecule type" value="Genomic_DNA"/>
</dbReference>
<proteinExistence type="predicted"/>
<sequence length="436" mass="47105">MDPSPPIPRLSRRRLLGTAAALGAGAATAGLTGCGSPTSISEDPRELVLWYWNRSVTPSLLAQAAEQIPGSQDRRLRADIIGGTFDTKLRTSLAGGAYIPDVTGINSNCSLYFLNEDQFLDFNELGGRELADQYYPWKVKLGTTPSGRHCFWPMDTGPTGLYYRADLFEEAGLPSDPEEVGAAATTWEDLIELGVELRRGGEGPALMGYGFFIFSQFLNASPERYFDEQDRPLYNQPDSAVRRAWDTAVMAMEAGVTGNRQTSTDQNAAWTSGDTAAHIEAAWWAEVLADTAPETSGSWRLASQPVNPGNSGGSFLAIPATCKDPEAAFAFATWLTSPENQTTAFNEIQLFPSTPSSFESGEMDGSGEFFGSQDQLTFFSDAAAEVPTTYVSSYEAQVSAFGSEIKNVETGKPAEQAWADAVDAANRTLRKRGVLL</sequence>
<dbReference type="Proteomes" id="UP000198546">
    <property type="component" value="Chromosome i"/>
</dbReference>
<dbReference type="Gene3D" id="3.40.190.10">
    <property type="entry name" value="Periplasmic binding protein-like II"/>
    <property type="match status" value="1"/>
</dbReference>
<protein>
    <submittedName>
        <fullName evidence="2">Carbohydrate ABC transporter substrate-binding protein, CUT1 family</fullName>
    </submittedName>
</protein>
<dbReference type="SUPFAM" id="SSF53850">
    <property type="entry name" value="Periplasmic binding protein-like II"/>
    <property type="match status" value="1"/>
</dbReference>
<dbReference type="OrthoDB" id="3226017at2"/>
<evidence type="ECO:0000313" key="3">
    <source>
        <dbReference type="Proteomes" id="UP000198546"/>
    </source>
</evidence>
<dbReference type="InterPro" id="IPR006311">
    <property type="entry name" value="TAT_signal"/>
</dbReference>
<reference evidence="2 3" key="1">
    <citation type="submission" date="2016-10" db="EMBL/GenBank/DDBJ databases">
        <authorList>
            <person name="de Groot N.N."/>
        </authorList>
    </citation>
    <scope>NUCLEOTIDE SEQUENCE [LARGE SCALE GENOMIC DNA]</scope>
    <source>
        <strain evidence="2 3">MON 2.2</strain>
    </source>
</reference>
<dbReference type="PROSITE" id="PS51318">
    <property type="entry name" value="TAT"/>
    <property type="match status" value="1"/>
</dbReference>
<gene>
    <name evidence="2" type="ORF">SAMN04489747_0521</name>
</gene>
<feature type="signal peptide" evidence="1">
    <location>
        <begin position="1"/>
        <end position="29"/>
    </location>
</feature>
<organism evidence="2 3">
    <name type="scientific">Auraticoccus monumenti</name>
    <dbReference type="NCBI Taxonomy" id="675864"/>
    <lineage>
        <taxon>Bacteria</taxon>
        <taxon>Bacillati</taxon>
        <taxon>Actinomycetota</taxon>
        <taxon>Actinomycetes</taxon>
        <taxon>Propionibacteriales</taxon>
        <taxon>Propionibacteriaceae</taxon>
        <taxon>Auraticoccus</taxon>
    </lineage>
</organism>
<name>A0A1G6T682_9ACTN</name>
<evidence type="ECO:0000313" key="2">
    <source>
        <dbReference type="EMBL" id="SDD23875.1"/>
    </source>
</evidence>
<dbReference type="AlphaFoldDB" id="A0A1G6T682"/>
<feature type="chain" id="PRO_5038988338" evidence="1">
    <location>
        <begin position="30"/>
        <end position="436"/>
    </location>
</feature>
<dbReference type="PANTHER" id="PTHR43649">
    <property type="entry name" value="ARABINOSE-BINDING PROTEIN-RELATED"/>
    <property type="match status" value="1"/>
</dbReference>
<keyword evidence="1" id="KW-0732">Signal</keyword>
<dbReference type="InterPro" id="IPR050490">
    <property type="entry name" value="Bact_solute-bd_prot1"/>
</dbReference>
<evidence type="ECO:0000256" key="1">
    <source>
        <dbReference type="SAM" id="SignalP"/>
    </source>
</evidence>